<feature type="region of interest" description="Disordered" evidence="1">
    <location>
        <begin position="1777"/>
        <end position="1831"/>
    </location>
</feature>
<comment type="caution">
    <text evidence="3">The sequence shown here is derived from an EMBL/GenBank/DDBJ whole genome shotgun (WGS) entry which is preliminary data.</text>
</comment>
<dbReference type="PANTHER" id="PTHR46082:SF6">
    <property type="entry name" value="AAA+ ATPASE DOMAIN-CONTAINING PROTEIN-RELATED"/>
    <property type="match status" value="1"/>
</dbReference>
<reference evidence="3 4" key="1">
    <citation type="submission" date="2021-02" db="EMBL/GenBank/DDBJ databases">
        <title>Genome assembly of Pseudopithomyces chartarum.</title>
        <authorList>
            <person name="Jauregui R."/>
            <person name="Singh J."/>
            <person name="Voisey C."/>
        </authorList>
    </citation>
    <scope>NUCLEOTIDE SEQUENCE [LARGE SCALE GENOMIC DNA]</scope>
    <source>
        <strain evidence="3 4">AGR01</strain>
    </source>
</reference>
<dbReference type="EMBL" id="WVTA01000009">
    <property type="protein sequence ID" value="KAK3207314.1"/>
    <property type="molecule type" value="Genomic_DNA"/>
</dbReference>
<dbReference type="InterPro" id="IPR053137">
    <property type="entry name" value="NLR-like"/>
</dbReference>
<sequence>MRLLHVDQAGRLLSTDFSGKTIPPYAILSHRWGDSEVLFGDVANGSYRDKEGYRKIEFCAEQAAKDRLRYFWIDTCCIDKWNLHELSRSINSMFRWYKDAKRCYVFLPDVSVPRAAAVVQQSDWEASFRASEWFRRGWTLQELIAPESVEFFSLEGQRLGDKRSLEQLVHEISDVPIEALQACSLEKFSIPERMEWAKNRKTTEEEDIVYCLLGIVNIYMPASYGEGREKARIRLDIELNSNAPFLVPFSQNNNFVGRESQLAKLKAKLFEGKQAAIVAIAGPGGTGKSQLALEFAYRTRQQNKSCSVFWIDASSIDGARQSYVDIAWKMKIPGWDDEKADVRQMVKLHLSRRDAGQSLLIFDNADSVNLSLNGTSAGRYTSLADYLPQSEHCSVLLTTINGDAARTVASDEIIELQEMEQDTAQNMLEQYLHIPLLKSDQQHVGLLLQELSHLPLAIAQAAAYINVRNITIQDYRMRLSKQDQADLDRTNDVLDNKLKEYNGDSSVATTLYLSIEQIRHDSPLAAEYLFLAACVDRKDILLELLEAPSSREREDAIQIINSYKLVTRRPAESALDVHRLVHGALREWIQKRGMLDEWTQTAITRLRRVFPDDSHGNRSKWRRMLPHAKYALSHSYCNQEDTKRLRLVWKCAEALLSDGRYDEAETLFVQVMETRKRILGDEHPDTLLSMGNLALTYMDQGRWKEAEELGVQVMETRKRVLGDEHPNTLTSMGNLAWTYSNQGRWKEAEELGVQVSETRKKVLGNKHPDTLTSIGNLARTYSNQGRWKEAEELEVQVTETRKRILGDEHPFTLASISNLASTYSDQGRWMEAEELGVQVTETMKRVLGDEHPNTLTSMGNLARTYSTQGRWKEAEELEVQVMETMKRVLGDEHPNTLLSIGNLARTYSTQGRWKEAEELEVQVMETRKRALGDEHPNTLLSIGNLARTYSAQGRWKEAEELFVQVTEMRKRVLRDEHPDMLTSMGNLAWTYSNQGRWKEAEQLGVQVMETSSRVLGDEHPDTLTSMENLASTYINQGRWKEAEDLEVQVTETRRRVLSDEHPNTLLSMGNLALTYNNQSRWKEAEELGVQVMETRKRVLGDEHPDTLTSMANLALTYIDQGRRKEAEELGVQVMETRKRVLGDEHPDTLTSMGNLASTYSNQGRWKEAEELEVQVSETMKRVLGDEHPNTLLSIGNLARTYSNQGRWKEAKQLEVQVMETRKRVLGDEHPETLTSVANLASTHNNQGRWKEAEELGVQVSETMKRVLGDEHPNTLLSIGNLARTYSNQGRWKEAEELEVQVTETMKRVFGDEHPDTLTSMGNLASTYVNQARWEKAEQLEVQVTETRKRVLGDEHPNTLLSIGNLALTYSNQGRWKEAEELGVQVMETRKRVLGDEHPNTLLSMGNLASTYIDQGRWKEAEELEVQVMETRKRVLGDEHPDTLTSMSNLAFPATTLVQLRDAVRHAAMSTQQTSMTRKQNVTPPSSLSKPPWTPPPTDEKQFAQAHRVVSLFHEIRAGSHIEQGSWAEFRLAKGEYDKIRRLLRRDNLLGYVKDKIRHDYNAETNLLVIRMPTGVHELFIDGVEDAIRSQLKVIRNGSGPEARFAQKVRPARSTEIEFPAEEAPSGRKSRYEPDASFWHDDAEYPGVVIEVAYSQNRKRLYRLAESYLLDSDASVQVVVGLDIEYSKRGSRKATLSVWRAQVVGDELQVVEEVTDEAFRDDKGNNTDHPGLQLHLSDFAYEELVQKELGDQDREIHISGQQLCQFLAVAENKAQQGTPLGKHMVAPGIKKRKRSETPPDEIASGDEARYREQERKAARRTEAQDLSFEGSF</sequence>
<name>A0AAN6LX44_9PLEO</name>
<dbReference type="PRINTS" id="PR00381">
    <property type="entry name" value="KINESINLIGHT"/>
</dbReference>
<dbReference type="Gene3D" id="3.40.50.300">
    <property type="entry name" value="P-loop containing nucleotide triphosphate hydrolases"/>
    <property type="match status" value="1"/>
</dbReference>
<feature type="compositionally biased region" description="Basic and acidic residues" evidence="1">
    <location>
        <begin position="1805"/>
        <end position="1822"/>
    </location>
</feature>
<dbReference type="SUPFAM" id="SSF52540">
    <property type="entry name" value="P-loop containing nucleoside triphosphate hydrolases"/>
    <property type="match status" value="1"/>
</dbReference>
<feature type="domain" description="AAA+ ATPase" evidence="2">
    <location>
        <begin position="274"/>
        <end position="420"/>
    </location>
</feature>
<dbReference type="Proteomes" id="UP001280581">
    <property type="component" value="Unassembled WGS sequence"/>
</dbReference>
<dbReference type="Pfam" id="PF06985">
    <property type="entry name" value="HET"/>
    <property type="match status" value="1"/>
</dbReference>
<dbReference type="InterPro" id="IPR019734">
    <property type="entry name" value="TPR_rpt"/>
</dbReference>
<gene>
    <name evidence="3" type="ORF">GRF29_103g537436</name>
</gene>
<protein>
    <recommendedName>
        <fullName evidence="2">AAA+ ATPase domain-containing protein</fullName>
    </recommendedName>
</protein>
<accession>A0AAN6LX44</accession>
<dbReference type="Pfam" id="PF13374">
    <property type="entry name" value="TPR_10"/>
    <property type="match status" value="6"/>
</dbReference>
<dbReference type="SMART" id="SM00382">
    <property type="entry name" value="AAA"/>
    <property type="match status" value="1"/>
</dbReference>
<evidence type="ECO:0000313" key="3">
    <source>
        <dbReference type="EMBL" id="KAK3207314.1"/>
    </source>
</evidence>
<dbReference type="Pfam" id="PF13176">
    <property type="entry name" value="TPR_7"/>
    <property type="match status" value="1"/>
</dbReference>
<dbReference type="InterPro" id="IPR011990">
    <property type="entry name" value="TPR-like_helical_dom_sf"/>
</dbReference>
<dbReference type="InterPro" id="IPR010730">
    <property type="entry name" value="HET"/>
</dbReference>
<feature type="compositionally biased region" description="Polar residues" evidence="1">
    <location>
        <begin position="1468"/>
        <end position="1488"/>
    </location>
</feature>
<evidence type="ECO:0000256" key="1">
    <source>
        <dbReference type="SAM" id="MobiDB-lite"/>
    </source>
</evidence>
<keyword evidence="4" id="KW-1185">Reference proteome</keyword>
<dbReference type="Pfam" id="PF13424">
    <property type="entry name" value="TPR_12"/>
    <property type="match status" value="6"/>
</dbReference>
<dbReference type="InterPro" id="IPR027417">
    <property type="entry name" value="P-loop_NTPase"/>
</dbReference>
<dbReference type="PANTHER" id="PTHR46082">
    <property type="entry name" value="ATP/GTP-BINDING PROTEIN-RELATED"/>
    <property type="match status" value="1"/>
</dbReference>
<proteinExistence type="predicted"/>
<organism evidence="3 4">
    <name type="scientific">Pseudopithomyces chartarum</name>
    <dbReference type="NCBI Taxonomy" id="1892770"/>
    <lineage>
        <taxon>Eukaryota</taxon>
        <taxon>Fungi</taxon>
        <taxon>Dikarya</taxon>
        <taxon>Ascomycota</taxon>
        <taxon>Pezizomycotina</taxon>
        <taxon>Dothideomycetes</taxon>
        <taxon>Pleosporomycetidae</taxon>
        <taxon>Pleosporales</taxon>
        <taxon>Massarineae</taxon>
        <taxon>Didymosphaeriaceae</taxon>
        <taxon>Pseudopithomyces</taxon>
    </lineage>
</organism>
<dbReference type="InterPro" id="IPR003593">
    <property type="entry name" value="AAA+_ATPase"/>
</dbReference>
<feature type="region of interest" description="Disordered" evidence="1">
    <location>
        <begin position="1467"/>
        <end position="1500"/>
    </location>
</feature>
<dbReference type="Gene3D" id="1.25.40.10">
    <property type="entry name" value="Tetratricopeptide repeat domain"/>
    <property type="match status" value="5"/>
</dbReference>
<evidence type="ECO:0000313" key="4">
    <source>
        <dbReference type="Proteomes" id="UP001280581"/>
    </source>
</evidence>
<dbReference type="InterPro" id="IPR002182">
    <property type="entry name" value="NB-ARC"/>
</dbReference>
<evidence type="ECO:0000259" key="2">
    <source>
        <dbReference type="SMART" id="SM00382"/>
    </source>
</evidence>
<dbReference type="SUPFAM" id="SSF48452">
    <property type="entry name" value="TPR-like"/>
    <property type="match status" value="7"/>
</dbReference>
<dbReference type="GO" id="GO:0043531">
    <property type="term" value="F:ADP binding"/>
    <property type="evidence" value="ECO:0007669"/>
    <property type="project" value="InterPro"/>
</dbReference>
<dbReference type="SMART" id="SM00028">
    <property type="entry name" value="TPR"/>
    <property type="match status" value="7"/>
</dbReference>
<dbReference type="Pfam" id="PF00931">
    <property type="entry name" value="NB-ARC"/>
    <property type="match status" value="1"/>
</dbReference>